<evidence type="ECO:0000259" key="10">
    <source>
        <dbReference type="Pfam" id="PF02870"/>
    </source>
</evidence>
<name>A0A679JNS2_9HYPH</name>
<keyword evidence="3 8" id="KW-0489">Methyltransferase</keyword>
<evidence type="ECO:0000256" key="2">
    <source>
        <dbReference type="ARBA" id="ARBA00022490"/>
    </source>
</evidence>
<dbReference type="EC" id="2.1.1.63" evidence="8"/>
<comment type="catalytic activity">
    <reaction evidence="1 8">
        <text>a 4-O-methyl-thymidine in DNA + L-cysteinyl-[protein] = a thymidine in DNA + S-methyl-L-cysteinyl-[protein]</text>
        <dbReference type="Rhea" id="RHEA:53428"/>
        <dbReference type="Rhea" id="RHEA-COMP:10131"/>
        <dbReference type="Rhea" id="RHEA-COMP:10132"/>
        <dbReference type="Rhea" id="RHEA-COMP:13555"/>
        <dbReference type="Rhea" id="RHEA-COMP:13556"/>
        <dbReference type="ChEBI" id="CHEBI:29950"/>
        <dbReference type="ChEBI" id="CHEBI:82612"/>
        <dbReference type="ChEBI" id="CHEBI:137386"/>
        <dbReference type="ChEBI" id="CHEBI:137387"/>
        <dbReference type="EC" id="2.1.1.63"/>
    </reaction>
</comment>
<dbReference type="Pfam" id="PF01035">
    <property type="entry name" value="DNA_binding_1"/>
    <property type="match status" value="1"/>
</dbReference>
<comment type="function">
    <text evidence="8">Involved in the cellular defense against the biological effects of O6-methylguanine (O6-MeG) and O4-methylthymine (O4-MeT) in DNA. Repairs the methylated nucleobase in DNA by stoichiometrically transferring the methyl group to a cysteine residue in the enzyme. This is a suicide reaction: the enzyme is irreversibly inactivated.</text>
</comment>
<dbReference type="Gene3D" id="1.10.10.10">
    <property type="entry name" value="Winged helix-like DNA-binding domain superfamily/Winged helix DNA-binding domain"/>
    <property type="match status" value="1"/>
</dbReference>
<evidence type="ECO:0000256" key="6">
    <source>
        <dbReference type="ARBA" id="ARBA00023204"/>
    </source>
</evidence>
<dbReference type="InterPro" id="IPR023546">
    <property type="entry name" value="MGMT"/>
</dbReference>
<dbReference type="Gene3D" id="3.30.160.70">
    <property type="entry name" value="Methylated DNA-protein cysteine methyltransferase domain"/>
    <property type="match status" value="1"/>
</dbReference>
<evidence type="ECO:0000256" key="3">
    <source>
        <dbReference type="ARBA" id="ARBA00022603"/>
    </source>
</evidence>
<dbReference type="InterPro" id="IPR036631">
    <property type="entry name" value="MGMT_N_sf"/>
</dbReference>
<keyword evidence="6 8" id="KW-0234">DNA repair</keyword>
<organism evidence="11">
    <name type="scientific">Methylobacterium bullatum</name>
    <dbReference type="NCBI Taxonomy" id="570505"/>
    <lineage>
        <taxon>Bacteria</taxon>
        <taxon>Pseudomonadati</taxon>
        <taxon>Pseudomonadota</taxon>
        <taxon>Alphaproteobacteria</taxon>
        <taxon>Hyphomicrobiales</taxon>
        <taxon>Methylobacteriaceae</taxon>
        <taxon>Methylobacterium</taxon>
    </lineage>
</organism>
<dbReference type="PANTHER" id="PTHR10815">
    <property type="entry name" value="METHYLATED-DNA--PROTEIN-CYSTEINE METHYLTRANSFERASE"/>
    <property type="match status" value="1"/>
</dbReference>
<dbReference type="CDD" id="cd06445">
    <property type="entry name" value="ATase"/>
    <property type="match status" value="1"/>
</dbReference>
<feature type="domain" description="Methylated-DNA-[protein]-cysteine S-methyltransferase DNA binding" evidence="9">
    <location>
        <begin position="78"/>
        <end position="157"/>
    </location>
</feature>
<evidence type="ECO:0000256" key="5">
    <source>
        <dbReference type="ARBA" id="ARBA00022763"/>
    </source>
</evidence>
<dbReference type="FunFam" id="1.10.10.10:FF:000337">
    <property type="entry name" value="Methylated-DNA--protein-cysteine methyltransferase"/>
    <property type="match status" value="1"/>
</dbReference>
<keyword evidence="11" id="KW-0614">Plasmid</keyword>
<feature type="active site" description="Nucleophile; methyl group acceptor" evidence="8">
    <location>
        <position position="129"/>
    </location>
</feature>
<keyword evidence="4 8" id="KW-0808">Transferase</keyword>
<dbReference type="InterPro" id="IPR036388">
    <property type="entry name" value="WH-like_DNA-bd_sf"/>
</dbReference>
<evidence type="ECO:0000256" key="7">
    <source>
        <dbReference type="ARBA" id="ARBA00049348"/>
    </source>
</evidence>
<dbReference type="NCBIfam" id="TIGR00589">
    <property type="entry name" value="ogt"/>
    <property type="match status" value="1"/>
</dbReference>
<keyword evidence="5 8" id="KW-0227">DNA damage</keyword>
<evidence type="ECO:0000313" key="11">
    <source>
        <dbReference type="EMBL" id="CAA2139320.1"/>
    </source>
</evidence>
<dbReference type="GO" id="GO:0032259">
    <property type="term" value="P:methylation"/>
    <property type="evidence" value="ECO:0007669"/>
    <property type="project" value="UniProtKB-KW"/>
</dbReference>
<dbReference type="HAMAP" id="MF_00772">
    <property type="entry name" value="OGT"/>
    <property type="match status" value="1"/>
</dbReference>
<dbReference type="SUPFAM" id="SSF53155">
    <property type="entry name" value="Methylated DNA-protein cysteine methyltransferase domain"/>
    <property type="match status" value="1"/>
</dbReference>
<geneLocation type="plasmid" evidence="11">
    <name>1</name>
</geneLocation>
<evidence type="ECO:0000256" key="4">
    <source>
        <dbReference type="ARBA" id="ARBA00022679"/>
    </source>
</evidence>
<dbReference type="PANTHER" id="PTHR10815:SF5">
    <property type="entry name" value="METHYLATED-DNA--PROTEIN-CYSTEINE METHYLTRANSFERASE"/>
    <property type="match status" value="1"/>
</dbReference>
<dbReference type="InterPro" id="IPR001497">
    <property type="entry name" value="MethylDNA_cys_MeTrfase_AS"/>
</dbReference>
<dbReference type="SUPFAM" id="SSF46767">
    <property type="entry name" value="Methylated DNA-protein cysteine methyltransferase, C-terminal domain"/>
    <property type="match status" value="1"/>
</dbReference>
<dbReference type="GO" id="GO:0006307">
    <property type="term" value="P:DNA alkylation repair"/>
    <property type="evidence" value="ECO:0007669"/>
    <property type="project" value="UniProtKB-UniRule"/>
</dbReference>
<dbReference type="InterPro" id="IPR014048">
    <property type="entry name" value="MethylDNA_cys_MeTrfase_DNA-bd"/>
</dbReference>
<dbReference type="GO" id="GO:0003908">
    <property type="term" value="F:methylated-DNA-[protein]-cysteine S-methyltransferase activity"/>
    <property type="evidence" value="ECO:0007669"/>
    <property type="project" value="UniProtKB-UniRule"/>
</dbReference>
<keyword evidence="2 8" id="KW-0963">Cytoplasm</keyword>
<proteinExistence type="inferred from homology"/>
<dbReference type="AlphaFoldDB" id="A0A679JNS2"/>
<comment type="subcellular location">
    <subcellularLocation>
        <location evidence="8">Cytoplasm</location>
    </subcellularLocation>
</comment>
<comment type="catalytic activity">
    <reaction evidence="7 8">
        <text>a 6-O-methyl-2'-deoxyguanosine in DNA + L-cysteinyl-[protein] = S-methyl-L-cysteinyl-[protein] + a 2'-deoxyguanosine in DNA</text>
        <dbReference type="Rhea" id="RHEA:24000"/>
        <dbReference type="Rhea" id="RHEA-COMP:10131"/>
        <dbReference type="Rhea" id="RHEA-COMP:10132"/>
        <dbReference type="Rhea" id="RHEA-COMP:11367"/>
        <dbReference type="Rhea" id="RHEA-COMP:11368"/>
        <dbReference type="ChEBI" id="CHEBI:29950"/>
        <dbReference type="ChEBI" id="CHEBI:82612"/>
        <dbReference type="ChEBI" id="CHEBI:85445"/>
        <dbReference type="ChEBI" id="CHEBI:85448"/>
        <dbReference type="EC" id="2.1.1.63"/>
    </reaction>
</comment>
<feature type="domain" description="Methylguanine DNA methyltransferase ribonuclease-like" evidence="10">
    <location>
        <begin position="5"/>
        <end position="74"/>
    </location>
</feature>
<protein>
    <recommendedName>
        <fullName evidence="8">Methylated-DNA--protein-cysteine methyltransferase</fullName>
        <ecNumber evidence="8">2.1.1.63</ecNumber>
    </recommendedName>
    <alternativeName>
        <fullName evidence="8">6-O-methylguanine-DNA methyltransferase</fullName>
        <shortName evidence="8">MGMT</shortName>
    </alternativeName>
    <alternativeName>
        <fullName evidence="8">O-6-methylguanine-DNA-alkyltransferase</fullName>
    </alternativeName>
</protein>
<sequence>MPDTRYTFLDTPIGALLLAGADERLRCIGFPTGKGAVTPRADWHRDDAAFAEARRQLSAYFEGRLTRFDLDLDPRGTPFQRQVWTALMDIPPGETISYGALARRIGRPSASRAVGAANGANPLPIVVPCHRVIGAAGSLTGFAGGLDTKKWLLALERGATSRVSAQLSLL</sequence>
<accession>A0A679JNS2</accession>
<comment type="miscellaneous">
    <text evidence="8">This enzyme catalyzes only one turnover and therefore is not strictly catalytic. According to one definition, an enzyme is a biocatalyst that acts repeatedly and over many reaction cycles.</text>
</comment>
<dbReference type="Pfam" id="PF02870">
    <property type="entry name" value="Methyltransf_1N"/>
    <property type="match status" value="1"/>
</dbReference>
<dbReference type="EMBL" id="LR743510">
    <property type="protein sequence ID" value="CAA2139320.1"/>
    <property type="molecule type" value="Genomic_DNA"/>
</dbReference>
<dbReference type="InterPro" id="IPR008332">
    <property type="entry name" value="MethylG_MeTrfase_N"/>
</dbReference>
<dbReference type="PROSITE" id="PS00374">
    <property type="entry name" value="MGMT"/>
    <property type="match status" value="1"/>
</dbReference>
<evidence type="ECO:0000256" key="8">
    <source>
        <dbReference type="HAMAP-Rule" id="MF_00772"/>
    </source>
</evidence>
<dbReference type="InterPro" id="IPR036217">
    <property type="entry name" value="MethylDNA_cys_MeTrfase_DNAb"/>
</dbReference>
<evidence type="ECO:0000259" key="9">
    <source>
        <dbReference type="Pfam" id="PF01035"/>
    </source>
</evidence>
<comment type="similarity">
    <text evidence="8">Belongs to the MGMT family.</text>
</comment>
<dbReference type="GO" id="GO:0005737">
    <property type="term" value="C:cytoplasm"/>
    <property type="evidence" value="ECO:0007669"/>
    <property type="project" value="UniProtKB-SubCell"/>
</dbReference>
<dbReference type="RefSeq" id="WP_339160179.1">
    <property type="nucleotide sequence ID" value="NZ_LR743510.1"/>
</dbReference>
<reference evidence="11" key="1">
    <citation type="submission" date="2019-12" db="EMBL/GenBank/DDBJ databases">
        <authorList>
            <person name="Cremers G."/>
        </authorList>
    </citation>
    <scope>NUCLEOTIDE SEQUENCE</scope>
    <source>
        <strain evidence="11">Mbul2</strain>
        <plasmid evidence="11">1</plasmid>
    </source>
</reference>
<gene>
    <name evidence="11" type="primary">ogt</name>
    <name evidence="11" type="ORF">MBLL_01566</name>
</gene>
<evidence type="ECO:0000256" key="1">
    <source>
        <dbReference type="ARBA" id="ARBA00001286"/>
    </source>
</evidence>